<dbReference type="RefSeq" id="WP_046331349.1">
    <property type="nucleotide sequence ID" value="NZ_JBHTBO010000013.1"/>
</dbReference>
<protein>
    <submittedName>
        <fullName evidence="2">Uncharacterized protein</fullName>
    </submittedName>
</protein>
<dbReference type="OrthoDB" id="2293239at2"/>
<reference evidence="2 3" key="1">
    <citation type="submission" date="2015-01" db="EMBL/GenBank/DDBJ databases">
        <title>Comparative genomics of the lactic acid bacteria isolated from the honey bee gut.</title>
        <authorList>
            <person name="Ellegaard K.M."/>
            <person name="Tamarit D."/>
            <person name="Javelind E."/>
            <person name="Olofsson T."/>
            <person name="Andersson S.G."/>
            <person name="Vasquez A."/>
        </authorList>
    </citation>
    <scope>NUCLEOTIDE SEQUENCE [LARGE SCALE GENOMIC DNA]</scope>
    <source>
        <strain evidence="2 3">Hma2</strain>
    </source>
</reference>
<evidence type="ECO:0000313" key="3">
    <source>
        <dbReference type="Proteomes" id="UP000033612"/>
    </source>
</evidence>
<sequence length="181" mass="21189">MKFKKKIITLLALISVVAGFGIAHSSVSSVQAKTNITTFPKKMRGTWYAYFNKKKILKKTFTKNKEITYDTKGKHIRYLHKQPKVFPESSKKNKDWIYISNIKKVTGHTWYCINDYSPVLSGEYYGVAKLKGNWVLGSALEHNNTFESDDIHWYRSRKLAKKFKKRHYKGFDFAISYNDLE</sequence>
<proteinExistence type="predicted"/>
<evidence type="ECO:0000256" key="1">
    <source>
        <dbReference type="SAM" id="SignalP"/>
    </source>
</evidence>
<dbReference type="HOGENOM" id="CLU_127045_0_0_9"/>
<dbReference type="PATRIC" id="fig|1218506.3.peg.70"/>
<evidence type="ECO:0000313" key="2">
    <source>
        <dbReference type="EMBL" id="KJY59925.1"/>
    </source>
</evidence>
<keyword evidence="1" id="KW-0732">Signal</keyword>
<name>A0A0F4LMX6_9LACO</name>
<comment type="caution">
    <text evidence="2">The sequence shown here is derived from an EMBL/GenBank/DDBJ whole genome shotgun (WGS) entry which is preliminary data.</text>
</comment>
<feature type="signal peptide" evidence="1">
    <location>
        <begin position="1"/>
        <end position="25"/>
    </location>
</feature>
<dbReference type="Proteomes" id="UP000033612">
    <property type="component" value="Unassembled WGS sequence"/>
</dbReference>
<organism evidence="2 3">
    <name type="scientific">Lactobacillus kimbladii</name>
    <dbReference type="NCBI Taxonomy" id="1218506"/>
    <lineage>
        <taxon>Bacteria</taxon>
        <taxon>Bacillati</taxon>
        <taxon>Bacillota</taxon>
        <taxon>Bacilli</taxon>
        <taxon>Lactobacillales</taxon>
        <taxon>Lactobacillaceae</taxon>
        <taxon>Lactobacillus</taxon>
    </lineage>
</organism>
<dbReference type="EMBL" id="JXLH01000002">
    <property type="protein sequence ID" value="KJY59925.1"/>
    <property type="molecule type" value="Genomic_DNA"/>
</dbReference>
<dbReference type="AlphaFoldDB" id="A0A0F4LMX6"/>
<keyword evidence="3" id="KW-1185">Reference proteome</keyword>
<accession>A0A0F4LMX6</accession>
<feature type="chain" id="PRO_5039002517" evidence="1">
    <location>
        <begin position="26"/>
        <end position="181"/>
    </location>
</feature>
<gene>
    <name evidence="2" type="ORF">JF75_00420</name>
</gene>